<proteinExistence type="inferred from homology"/>
<dbReference type="AlphaFoldDB" id="A0A9W6G566"/>
<dbReference type="EMBL" id="BSDT01000001">
    <property type="protein sequence ID" value="GLI40532.1"/>
    <property type="molecule type" value="Genomic_DNA"/>
</dbReference>
<feature type="compositionally biased region" description="Low complexity" evidence="5">
    <location>
        <begin position="283"/>
        <end position="313"/>
    </location>
</feature>
<dbReference type="Gene3D" id="3.40.50.720">
    <property type="entry name" value="NAD(P)-binding Rossmann-like Domain"/>
    <property type="match status" value="1"/>
</dbReference>
<dbReference type="Pfam" id="PF00106">
    <property type="entry name" value="adh_short"/>
    <property type="match status" value="1"/>
</dbReference>
<keyword evidence="7" id="KW-1185">Reference proteome</keyword>
<evidence type="ECO:0000256" key="1">
    <source>
        <dbReference type="ARBA" id="ARBA00006484"/>
    </source>
</evidence>
<dbReference type="InterPro" id="IPR036291">
    <property type="entry name" value="NAD(P)-bd_dom_sf"/>
</dbReference>
<accession>A0A9W6G566</accession>
<gene>
    <name evidence="6" type="ORF">GALLR39Z86_03820</name>
</gene>
<sequence length="339" mass="34812">MGANMTQQSQTSVLITGANKGLGLEAARRLGALGWKVFLGSRDEARGRDAVAKLHADGADAVLVPLDVTSDESVAAAFALVREHTATLDVLINNAGAPGHFVAPELATADELHGVYDTNVYGPVRVTHAFLPLLQAAANPRVIMVSSGGGSFAVITDPTQPVASMHELAYSSSKAALNMITVRYAQALPGIKFNVVTPGEVANRKFAATDMNGHRGQLTVTEGTDPFIALATAGPDGPTATFTDRLGPVAWLSVQNESRGEHSLPAAFPYGCQLTLAASSSPVSESSRSISSNSSSAANQALAALDRSSRSAAVGKDPHTTSIAAALTKNGASSGNVAK</sequence>
<comment type="similarity">
    <text evidence="1 4">Belongs to the short-chain dehydrogenases/reductases (SDR) family.</text>
</comment>
<dbReference type="PRINTS" id="PR00080">
    <property type="entry name" value="SDRFAMILY"/>
</dbReference>
<name>A0A9W6G566_9ACTN</name>
<comment type="caution">
    <text evidence="6">The sequence shown here is derived from an EMBL/GenBank/DDBJ whole genome shotgun (WGS) entry which is preliminary data.</text>
</comment>
<evidence type="ECO:0000313" key="7">
    <source>
        <dbReference type="Proteomes" id="UP001144313"/>
    </source>
</evidence>
<feature type="region of interest" description="Disordered" evidence="5">
    <location>
        <begin position="283"/>
        <end position="318"/>
    </location>
</feature>
<evidence type="ECO:0000256" key="3">
    <source>
        <dbReference type="ARBA" id="ARBA00023002"/>
    </source>
</evidence>
<dbReference type="PANTHER" id="PTHR43490:SF99">
    <property type="entry name" value="SHORT-CHAIN DEHYDROGENASE_REDUCTASE"/>
    <property type="match status" value="1"/>
</dbReference>
<dbReference type="PANTHER" id="PTHR43490">
    <property type="entry name" value="(+)-NEOMENTHOL DEHYDROGENASE"/>
    <property type="match status" value="1"/>
</dbReference>
<dbReference type="SUPFAM" id="SSF51735">
    <property type="entry name" value="NAD(P)-binding Rossmann-fold domains"/>
    <property type="match status" value="1"/>
</dbReference>
<dbReference type="PRINTS" id="PR00081">
    <property type="entry name" value="GDHRDH"/>
</dbReference>
<keyword evidence="3" id="KW-0560">Oxidoreductase</keyword>
<evidence type="ECO:0000256" key="4">
    <source>
        <dbReference type="RuleBase" id="RU000363"/>
    </source>
</evidence>
<dbReference type="Proteomes" id="UP001144313">
    <property type="component" value="Unassembled WGS sequence"/>
</dbReference>
<reference evidence="6" key="1">
    <citation type="submission" date="2022-12" db="EMBL/GenBank/DDBJ databases">
        <title>Reference genome sequencing for broad-spectrum identification of bacterial and archaeal isolates by mass spectrometry.</title>
        <authorList>
            <person name="Sekiguchi Y."/>
            <person name="Tourlousse D.M."/>
        </authorList>
    </citation>
    <scope>NUCLEOTIDE SEQUENCE</scope>
    <source>
        <strain evidence="6">LLR39Z86</strain>
    </source>
</reference>
<dbReference type="GO" id="GO:0016491">
    <property type="term" value="F:oxidoreductase activity"/>
    <property type="evidence" value="ECO:0007669"/>
    <property type="project" value="UniProtKB-KW"/>
</dbReference>
<protein>
    <submittedName>
        <fullName evidence="6">Uncharacterized protein</fullName>
    </submittedName>
</protein>
<dbReference type="InterPro" id="IPR002347">
    <property type="entry name" value="SDR_fam"/>
</dbReference>
<organism evidence="6 7">
    <name type="scientific">Glycomyces algeriensis</name>
    <dbReference type="NCBI Taxonomy" id="256037"/>
    <lineage>
        <taxon>Bacteria</taxon>
        <taxon>Bacillati</taxon>
        <taxon>Actinomycetota</taxon>
        <taxon>Actinomycetes</taxon>
        <taxon>Glycomycetales</taxon>
        <taxon>Glycomycetaceae</taxon>
        <taxon>Glycomyces</taxon>
    </lineage>
</organism>
<evidence type="ECO:0000256" key="5">
    <source>
        <dbReference type="SAM" id="MobiDB-lite"/>
    </source>
</evidence>
<evidence type="ECO:0000313" key="6">
    <source>
        <dbReference type="EMBL" id="GLI40532.1"/>
    </source>
</evidence>
<evidence type="ECO:0000256" key="2">
    <source>
        <dbReference type="ARBA" id="ARBA00022857"/>
    </source>
</evidence>
<keyword evidence="2" id="KW-0521">NADP</keyword>